<name>A0ABX9QQ27_9BACT</name>
<dbReference type="RefSeq" id="WP_120582127.1">
    <property type="nucleotide sequence ID" value="NZ_RAWI01000033.1"/>
</dbReference>
<keyword evidence="1" id="KW-1133">Transmembrane helix</keyword>
<organism evidence="2 3">
    <name type="scientific">Corallococcus praedator</name>
    <dbReference type="NCBI Taxonomy" id="2316724"/>
    <lineage>
        <taxon>Bacteria</taxon>
        <taxon>Pseudomonadati</taxon>
        <taxon>Myxococcota</taxon>
        <taxon>Myxococcia</taxon>
        <taxon>Myxococcales</taxon>
        <taxon>Cystobacterineae</taxon>
        <taxon>Myxococcaceae</taxon>
        <taxon>Corallococcus</taxon>
    </lineage>
</organism>
<keyword evidence="1" id="KW-0812">Transmembrane</keyword>
<gene>
    <name evidence="2" type="ORF">D7Y13_06830</name>
</gene>
<keyword evidence="1" id="KW-0472">Membrane</keyword>
<feature type="transmembrane region" description="Helical" evidence="1">
    <location>
        <begin position="33"/>
        <end position="52"/>
    </location>
</feature>
<feature type="transmembrane region" description="Helical" evidence="1">
    <location>
        <begin position="64"/>
        <end position="87"/>
    </location>
</feature>
<reference evidence="2 3" key="1">
    <citation type="submission" date="2018-09" db="EMBL/GenBank/DDBJ databases">
        <authorList>
            <person name="Livingstone P.G."/>
            <person name="Whitworth D.E."/>
        </authorList>
    </citation>
    <scope>NUCLEOTIDE SEQUENCE [LARGE SCALE GENOMIC DNA]</scope>
    <source>
        <strain evidence="2 3">CA031B</strain>
    </source>
</reference>
<proteinExistence type="predicted"/>
<protein>
    <submittedName>
        <fullName evidence="2">Uncharacterized protein</fullName>
    </submittedName>
</protein>
<dbReference type="EMBL" id="RAWI01000033">
    <property type="protein sequence ID" value="RKI13986.1"/>
    <property type="molecule type" value="Genomic_DNA"/>
</dbReference>
<keyword evidence="3" id="KW-1185">Reference proteome</keyword>
<dbReference type="Proteomes" id="UP000278907">
    <property type="component" value="Unassembled WGS sequence"/>
</dbReference>
<evidence type="ECO:0000313" key="3">
    <source>
        <dbReference type="Proteomes" id="UP000278907"/>
    </source>
</evidence>
<comment type="caution">
    <text evidence="2">The sequence shown here is derived from an EMBL/GenBank/DDBJ whole genome shotgun (WGS) entry which is preliminary data.</text>
</comment>
<evidence type="ECO:0000256" key="1">
    <source>
        <dbReference type="SAM" id="Phobius"/>
    </source>
</evidence>
<accession>A0ABX9QQ27</accession>
<evidence type="ECO:0000313" key="2">
    <source>
        <dbReference type="EMBL" id="RKI13986.1"/>
    </source>
</evidence>
<sequence length="195" mass="21523">MESTHERLADRTGRGKGRPLESFTLWELNGTRFAMALFKIIVPLTLVCSVGVEAWSSWPSFSMGGLAGLLFVFGLFFSMFGTLYLVFKVDARGSTYCKDPAVHLELSAHDLIARDASGTLLGEVSRGTLRVLRVNVNQGKRGLVGALRLDHAKRSFWLSPLPQVGAWSGLQAESFHETLHILDNSQFDALLRLAE</sequence>